<proteinExistence type="predicted"/>
<feature type="transmembrane region" description="Helical" evidence="1">
    <location>
        <begin position="77"/>
        <end position="98"/>
    </location>
</feature>
<dbReference type="Proteomes" id="UP000249354">
    <property type="component" value="Unassembled WGS sequence"/>
</dbReference>
<feature type="transmembrane region" description="Helical" evidence="1">
    <location>
        <begin position="234"/>
        <end position="251"/>
    </location>
</feature>
<feature type="transmembrane region" description="Helical" evidence="1">
    <location>
        <begin position="38"/>
        <end position="56"/>
    </location>
</feature>
<accession>A0A2W4UHY8</accession>
<feature type="transmembrane region" description="Helical" evidence="1">
    <location>
        <begin position="12"/>
        <end position="32"/>
    </location>
</feature>
<reference evidence="3" key="1">
    <citation type="submission" date="2018-04" db="EMBL/GenBank/DDBJ databases">
        <authorList>
            <person name="Cornet L."/>
        </authorList>
    </citation>
    <scope>NUCLEOTIDE SEQUENCE [LARGE SCALE GENOMIC DNA]</scope>
</reference>
<dbReference type="AlphaFoldDB" id="A0A2W4UHY8"/>
<keyword evidence="1" id="KW-0472">Membrane</keyword>
<evidence type="ECO:0000256" key="1">
    <source>
        <dbReference type="SAM" id="Phobius"/>
    </source>
</evidence>
<gene>
    <name evidence="2" type="ORF">DCF25_09235</name>
</gene>
<evidence type="ECO:0000313" key="2">
    <source>
        <dbReference type="EMBL" id="PZO18887.1"/>
    </source>
</evidence>
<feature type="transmembrane region" description="Helical" evidence="1">
    <location>
        <begin position="158"/>
        <end position="177"/>
    </location>
</feature>
<dbReference type="NCBIfam" id="TIGR02587">
    <property type="entry name" value="TIGR02587 family membrane protein"/>
    <property type="match status" value="1"/>
</dbReference>
<dbReference type="InterPro" id="IPR024464">
    <property type="entry name" value="DUF2391"/>
</dbReference>
<dbReference type="EMBL" id="QBMC01000050">
    <property type="protein sequence ID" value="PZO18887.1"/>
    <property type="molecule type" value="Genomic_DNA"/>
</dbReference>
<comment type="caution">
    <text evidence="2">The sequence shown here is derived from an EMBL/GenBank/DDBJ whole genome shotgun (WGS) entry which is preliminary data.</text>
</comment>
<sequence length="285" mass="30463">MWIEELRAILRGAAGSFLFGIPLLYTVEVWAIGSSTGAIRLLAVQAATFVVVLLLTQIEGFRRSLSIHPLETVLESIEALGIGIICAAIALVLLRRITLETPLSEALGKLIFEGVPFSLGVTLARSTLDRRSIRQRRTFVLEGNPTPLSAAAAGIRDTLVDIDATIIGAIVIAFSIAPTEEISIVAAGLPPLWLLLVMAASLLISYIIVFASGFTDRSERAQRGLLLSPLTETLLAYVVVLIASALMLIFFQQLTGNDPWQEWLGNIIVLGLPASVGGAAGRILV</sequence>
<name>A0A2W4UHY8_9CYAN</name>
<keyword evidence="1" id="KW-1133">Transmembrane helix</keyword>
<organism evidence="2 3">
    <name type="scientific">Leptolyngbya foveolarum</name>
    <dbReference type="NCBI Taxonomy" id="47253"/>
    <lineage>
        <taxon>Bacteria</taxon>
        <taxon>Bacillati</taxon>
        <taxon>Cyanobacteriota</taxon>
        <taxon>Cyanophyceae</taxon>
        <taxon>Leptolyngbyales</taxon>
        <taxon>Leptolyngbyaceae</taxon>
        <taxon>Leptolyngbya group</taxon>
        <taxon>Leptolyngbya</taxon>
    </lineage>
</organism>
<dbReference type="Pfam" id="PF09622">
    <property type="entry name" value="DUF2391"/>
    <property type="match status" value="1"/>
</dbReference>
<keyword evidence="1" id="KW-0812">Transmembrane</keyword>
<feature type="transmembrane region" description="Helical" evidence="1">
    <location>
        <begin position="192"/>
        <end position="214"/>
    </location>
</feature>
<reference evidence="2 3" key="2">
    <citation type="submission" date="2018-06" db="EMBL/GenBank/DDBJ databases">
        <title>Metagenomic assembly of (sub)arctic Cyanobacteria and their associated microbiome from non-axenic cultures.</title>
        <authorList>
            <person name="Baurain D."/>
        </authorList>
    </citation>
    <scope>NUCLEOTIDE SEQUENCE [LARGE SCALE GENOMIC DNA]</scope>
    <source>
        <strain evidence="2">ULC129bin1</strain>
    </source>
</reference>
<dbReference type="InterPro" id="IPR013416">
    <property type="entry name" value="CHP02587_IM"/>
</dbReference>
<evidence type="ECO:0000313" key="3">
    <source>
        <dbReference type="Proteomes" id="UP000249354"/>
    </source>
</evidence>
<protein>
    <submittedName>
        <fullName evidence="2">TIGR02587 family membrane protein</fullName>
    </submittedName>
</protein>